<gene>
    <name evidence="1" type="ORF">BV61_03465</name>
</gene>
<accession>A0A1T1CZN3</accession>
<dbReference type="AlphaFoldDB" id="A0A1T1CZN3"/>
<organism evidence="1 2">
    <name type="scientific">Candidatus Synechococcus spongiarum LMB bulk15M</name>
    <dbReference type="NCBI Taxonomy" id="1943582"/>
    <lineage>
        <taxon>Bacteria</taxon>
        <taxon>Bacillati</taxon>
        <taxon>Cyanobacteriota</taxon>
        <taxon>Cyanophyceae</taxon>
        <taxon>Synechococcales</taxon>
        <taxon>Synechococcaceae</taxon>
        <taxon>Synechococcus</taxon>
    </lineage>
</organism>
<evidence type="ECO:0000313" key="1">
    <source>
        <dbReference type="EMBL" id="OOV34081.1"/>
    </source>
</evidence>
<comment type="caution">
    <text evidence="1">The sequence shown here is derived from an EMBL/GenBank/DDBJ whole genome shotgun (WGS) entry which is preliminary data.</text>
</comment>
<keyword evidence="2" id="KW-1185">Reference proteome</keyword>
<dbReference type="EMBL" id="MWLD01000045">
    <property type="protein sequence ID" value="OOV34081.1"/>
    <property type="molecule type" value="Genomic_DNA"/>
</dbReference>
<proteinExistence type="predicted"/>
<reference evidence="1 2" key="1">
    <citation type="submission" date="2017-02" db="EMBL/GenBank/DDBJ databases">
        <title>Draft Genome Sequences of 'Candidatus Synechococcus spongiarum', Cyanobacterial Symbionts of the Mediterranean Sponge Aplysina aerophoba from two locations.</title>
        <authorList>
            <person name="Slaby B.M."/>
            <person name="Hentschel U."/>
        </authorList>
    </citation>
    <scope>NUCLEOTIDE SEQUENCE [LARGE SCALE GENOMIC DNA]</scope>
    <source>
        <strain evidence="1">LMB bulk15M</strain>
    </source>
</reference>
<protein>
    <submittedName>
        <fullName evidence="1">Uncharacterized protein</fullName>
    </submittedName>
</protein>
<sequence length="135" mass="14528">MPFAALIRTALAIETESGPRNRLPRTLRKTVPVHGLEGLASLVYAQTITYGLASNPRHRYPHSPYADESVLAGVGGDLPSGGSSMAKPVGSVSTAKGWASPRWWSCRIRSIEQQWSVTLAPADPSIHCDEHVLNA</sequence>
<name>A0A1T1CZN3_9SYNE</name>
<evidence type="ECO:0000313" key="2">
    <source>
        <dbReference type="Proteomes" id="UP000242636"/>
    </source>
</evidence>
<dbReference type="Proteomes" id="UP000242636">
    <property type="component" value="Unassembled WGS sequence"/>
</dbReference>